<gene>
    <name evidence="1" type="ORF">GLOINDRAFT_31085</name>
</gene>
<evidence type="ECO:0000313" key="1">
    <source>
        <dbReference type="EMBL" id="ESA08973.1"/>
    </source>
</evidence>
<protein>
    <submittedName>
        <fullName evidence="1">Uncharacterized protein</fullName>
    </submittedName>
</protein>
<name>U9TRP0_RHIID</name>
<organism evidence="1">
    <name type="scientific">Rhizophagus irregularis (strain DAOM 181602 / DAOM 197198 / MUCL 43194)</name>
    <name type="common">Arbuscular mycorrhizal fungus</name>
    <name type="synonym">Glomus intraradices</name>
    <dbReference type="NCBI Taxonomy" id="747089"/>
    <lineage>
        <taxon>Eukaryota</taxon>
        <taxon>Fungi</taxon>
        <taxon>Fungi incertae sedis</taxon>
        <taxon>Mucoromycota</taxon>
        <taxon>Glomeromycotina</taxon>
        <taxon>Glomeromycetes</taxon>
        <taxon>Glomerales</taxon>
        <taxon>Glomeraceae</taxon>
        <taxon>Rhizophagus</taxon>
    </lineage>
</organism>
<dbReference type="HOGENOM" id="CLU_3088426_0_0_1"/>
<dbReference type="AlphaFoldDB" id="U9TRP0"/>
<accession>U9TRP0</accession>
<dbReference type="EMBL" id="KI288616">
    <property type="protein sequence ID" value="ESA08973.1"/>
    <property type="molecule type" value="Genomic_DNA"/>
</dbReference>
<sequence>MLSQVDELHEFISLIFALVWLIVVEISIFDKRSKSITNTTYLPVGFVIETLP</sequence>
<proteinExistence type="predicted"/>
<reference evidence="1" key="1">
    <citation type="submission" date="2013-07" db="EMBL/GenBank/DDBJ databases">
        <title>The genome of an arbuscular mycorrhizal fungus provides insights into the evolution of the oldest plant symbiosis.</title>
        <authorList>
            <consortium name="DOE Joint Genome Institute"/>
            <person name="Tisserant E."/>
            <person name="Malbreil M."/>
            <person name="Kuo A."/>
            <person name="Kohler A."/>
            <person name="Symeonidi A."/>
            <person name="Balestrini R."/>
            <person name="Charron P."/>
            <person name="Duensing N."/>
            <person name="Frei-dit-Frey N."/>
            <person name="Gianinazzi-Pearson V."/>
            <person name="Gilbert B."/>
            <person name="Handa Y."/>
            <person name="Hijri M."/>
            <person name="Kaul R."/>
            <person name="Kawaguchi M."/>
            <person name="Krajinski F."/>
            <person name="Lammers P."/>
            <person name="Lapierre D."/>
            <person name="Masclaux F.G."/>
            <person name="Murat C."/>
            <person name="Morin E."/>
            <person name="Ndikumana S."/>
            <person name="Pagni M."/>
            <person name="Petitpierre D."/>
            <person name="Requena N."/>
            <person name="Rosikiewicz P."/>
            <person name="Riley R."/>
            <person name="Saito K."/>
            <person name="San Clemente H."/>
            <person name="Shapiro H."/>
            <person name="van Tuinen D."/>
            <person name="Becard G."/>
            <person name="Bonfante P."/>
            <person name="Paszkowski U."/>
            <person name="Shachar-Hill Y."/>
            <person name="Young J.P."/>
            <person name="Sanders I.R."/>
            <person name="Henrissat B."/>
            <person name="Rensing S.A."/>
            <person name="Grigoriev I.V."/>
            <person name="Corradi N."/>
            <person name="Roux C."/>
            <person name="Martin F."/>
        </authorList>
    </citation>
    <scope>NUCLEOTIDE SEQUENCE</scope>
    <source>
        <strain evidence="1">DAOM 197198</strain>
    </source>
</reference>